<keyword evidence="4" id="KW-0408">Iron</keyword>
<dbReference type="AlphaFoldDB" id="A0A6N7RLP1"/>
<dbReference type="InterPro" id="IPR006311">
    <property type="entry name" value="TAT_signal"/>
</dbReference>
<feature type="domain" description="4Fe-4S ferredoxin-type" evidence="6">
    <location>
        <begin position="108"/>
        <end position="139"/>
    </location>
</feature>
<dbReference type="EMBL" id="VTFY01000002">
    <property type="protein sequence ID" value="MRX81867.1"/>
    <property type="molecule type" value="Genomic_DNA"/>
</dbReference>
<evidence type="ECO:0000256" key="4">
    <source>
        <dbReference type="ARBA" id="ARBA00023004"/>
    </source>
</evidence>
<proteinExistence type="predicted"/>
<gene>
    <name evidence="7" type="ORF">GJG86_05110</name>
</gene>
<dbReference type="CDD" id="cd10550">
    <property type="entry name" value="DMSOR_beta_like"/>
    <property type="match status" value="1"/>
</dbReference>
<keyword evidence="8" id="KW-1185">Reference proteome</keyword>
<keyword evidence="3" id="KW-0677">Repeat</keyword>
<evidence type="ECO:0000256" key="1">
    <source>
        <dbReference type="ARBA" id="ARBA00022485"/>
    </source>
</evidence>
<protein>
    <recommendedName>
        <fullName evidence="6">4Fe-4S ferredoxin-type domain-containing protein</fullName>
    </recommendedName>
</protein>
<evidence type="ECO:0000256" key="2">
    <source>
        <dbReference type="ARBA" id="ARBA00022723"/>
    </source>
</evidence>
<keyword evidence="5" id="KW-0411">Iron-sulfur</keyword>
<keyword evidence="1" id="KW-0004">4Fe-4S</keyword>
<dbReference type="Pfam" id="PF13247">
    <property type="entry name" value="Fer4_11"/>
    <property type="match status" value="1"/>
</dbReference>
<dbReference type="GO" id="GO:0046872">
    <property type="term" value="F:metal ion binding"/>
    <property type="evidence" value="ECO:0007669"/>
    <property type="project" value="UniProtKB-KW"/>
</dbReference>
<dbReference type="Proteomes" id="UP000438093">
    <property type="component" value="Unassembled WGS sequence"/>
</dbReference>
<evidence type="ECO:0000256" key="5">
    <source>
        <dbReference type="ARBA" id="ARBA00023014"/>
    </source>
</evidence>
<dbReference type="InterPro" id="IPR050294">
    <property type="entry name" value="RnfB_subfamily"/>
</dbReference>
<evidence type="ECO:0000313" key="8">
    <source>
        <dbReference type="Proteomes" id="UP000438093"/>
    </source>
</evidence>
<evidence type="ECO:0000313" key="7">
    <source>
        <dbReference type="EMBL" id="MRX81867.1"/>
    </source>
</evidence>
<evidence type="ECO:0000256" key="3">
    <source>
        <dbReference type="ARBA" id="ARBA00022737"/>
    </source>
</evidence>
<organism evidence="7 8">
    <name type="scientific">Eggerthella guodeyinii</name>
    <dbReference type="NCBI Taxonomy" id="2690837"/>
    <lineage>
        <taxon>Bacteria</taxon>
        <taxon>Bacillati</taxon>
        <taxon>Actinomycetota</taxon>
        <taxon>Coriobacteriia</taxon>
        <taxon>Eggerthellales</taxon>
        <taxon>Eggerthellaceae</taxon>
        <taxon>Eggerthella</taxon>
    </lineage>
</organism>
<dbReference type="PANTHER" id="PTHR42859:SF17">
    <property type="entry name" value="ELECTRON TRANSPORT PROTEIN HYDN-RELATED"/>
    <property type="match status" value="1"/>
</dbReference>
<dbReference type="RefSeq" id="WP_154332729.1">
    <property type="nucleotide sequence ID" value="NZ_VTFY01000002.1"/>
</dbReference>
<dbReference type="GO" id="GO:0051539">
    <property type="term" value="F:4 iron, 4 sulfur cluster binding"/>
    <property type="evidence" value="ECO:0007669"/>
    <property type="project" value="UniProtKB-KW"/>
</dbReference>
<dbReference type="SUPFAM" id="SSF54862">
    <property type="entry name" value="4Fe-4S ferredoxins"/>
    <property type="match status" value="1"/>
</dbReference>
<comment type="caution">
    <text evidence="7">The sequence shown here is derived from an EMBL/GenBank/DDBJ whole genome shotgun (WGS) entry which is preliminary data.</text>
</comment>
<dbReference type="PROSITE" id="PS51379">
    <property type="entry name" value="4FE4S_FER_2"/>
    <property type="match status" value="2"/>
</dbReference>
<accession>A0A6N7RLP1</accession>
<dbReference type="Gene3D" id="3.30.70.20">
    <property type="match status" value="2"/>
</dbReference>
<feature type="domain" description="4Fe-4S ferredoxin-type" evidence="6">
    <location>
        <begin position="141"/>
        <end position="171"/>
    </location>
</feature>
<evidence type="ECO:0000259" key="6">
    <source>
        <dbReference type="PROSITE" id="PS51379"/>
    </source>
</evidence>
<name>A0A6N7RLP1_9ACTN</name>
<reference evidence="8" key="1">
    <citation type="submission" date="2019-08" db="EMBL/GenBank/DDBJ databases">
        <title>Arthrobacter sp. nov., isolated from plateau pika and Tibetan wild ass.</title>
        <authorList>
            <person name="Ge Y."/>
        </authorList>
    </citation>
    <scope>NUCLEOTIDE SEQUENCE [LARGE SCALE GENOMIC DNA]</scope>
    <source>
        <strain evidence="8">HF-4214</strain>
    </source>
</reference>
<keyword evidence="2" id="KW-0479">Metal-binding</keyword>
<dbReference type="PROSITE" id="PS51318">
    <property type="entry name" value="TAT"/>
    <property type="match status" value="1"/>
</dbReference>
<sequence>MELATTKDEPQVAQGEFGLRSGGISRRGFLTGGSVLAGGALMGGLLAGCAPKGKETSDSGIQKAKGRVTHVSSICTGCQTCALVCALSHEQLINPKLARNTVKTDIQVGYVTDVLYCQQCDDPKCLTACPIGAIHIDEESGARVIDQDACVGCQTCLNACIFAPAASRIKYNAETNTCFKCDLCGGDPLCVQRCPLGASQLSWEEYTIIRPQIDDYVEKTTEGAIEGISFNKDYSGPHAGKAQDEKDWALVSSDGGVDVTGQITSSDGAELRVRMACDFYDASGALLGTSEEHQWCLTMHEHLPLDFHFDIADPSQITSVTIVGNISYWVSTEDEEY</sequence>
<dbReference type="PANTHER" id="PTHR42859">
    <property type="entry name" value="OXIDOREDUCTASE"/>
    <property type="match status" value="1"/>
</dbReference>
<dbReference type="InterPro" id="IPR017896">
    <property type="entry name" value="4Fe4S_Fe-S-bd"/>
</dbReference>